<protein>
    <recommendedName>
        <fullName evidence="2">Anti-sigma factor antagonist</fullName>
    </recommendedName>
</protein>
<dbReference type="SUPFAM" id="SSF52091">
    <property type="entry name" value="SpoIIaa-like"/>
    <property type="match status" value="1"/>
</dbReference>
<organism evidence="4 5">
    <name type="scientific">Streptacidiphilus monticola</name>
    <dbReference type="NCBI Taxonomy" id="2161674"/>
    <lineage>
        <taxon>Bacteria</taxon>
        <taxon>Bacillati</taxon>
        <taxon>Actinomycetota</taxon>
        <taxon>Actinomycetes</taxon>
        <taxon>Kitasatosporales</taxon>
        <taxon>Streptomycetaceae</taxon>
        <taxon>Streptacidiphilus</taxon>
    </lineage>
</organism>
<dbReference type="InterPro" id="IPR036513">
    <property type="entry name" value="STAS_dom_sf"/>
</dbReference>
<comment type="caution">
    <text evidence="4">The sequence shown here is derived from an EMBL/GenBank/DDBJ whole genome shotgun (WGS) entry which is preliminary data.</text>
</comment>
<dbReference type="CDD" id="cd07043">
    <property type="entry name" value="STAS_anti-anti-sigma_factors"/>
    <property type="match status" value="1"/>
</dbReference>
<evidence type="ECO:0000259" key="3">
    <source>
        <dbReference type="PROSITE" id="PS50801"/>
    </source>
</evidence>
<evidence type="ECO:0000256" key="2">
    <source>
        <dbReference type="RuleBase" id="RU003749"/>
    </source>
</evidence>
<accession>A0ABW1G5P4</accession>
<dbReference type="EMBL" id="JBHSQJ010000099">
    <property type="protein sequence ID" value="MFC5910006.1"/>
    <property type="molecule type" value="Genomic_DNA"/>
</dbReference>
<dbReference type="InterPro" id="IPR002645">
    <property type="entry name" value="STAS_dom"/>
</dbReference>
<reference evidence="5" key="1">
    <citation type="journal article" date="2019" name="Int. J. Syst. Evol. Microbiol.">
        <title>The Global Catalogue of Microorganisms (GCM) 10K type strain sequencing project: providing services to taxonomists for standard genome sequencing and annotation.</title>
        <authorList>
            <consortium name="The Broad Institute Genomics Platform"/>
            <consortium name="The Broad Institute Genome Sequencing Center for Infectious Disease"/>
            <person name="Wu L."/>
            <person name="Ma J."/>
        </authorList>
    </citation>
    <scope>NUCLEOTIDE SEQUENCE [LARGE SCALE GENOMIC DNA]</scope>
    <source>
        <strain evidence="5">JCM 4816</strain>
    </source>
</reference>
<evidence type="ECO:0000313" key="4">
    <source>
        <dbReference type="EMBL" id="MFC5910006.1"/>
    </source>
</evidence>
<dbReference type="InterPro" id="IPR003658">
    <property type="entry name" value="Anti-sigma_ant"/>
</dbReference>
<proteinExistence type="inferred from homology"/>
<dbReference type="Pfam" id="PF01740">
    <property type="entry name" value="STAS"/>
    <property type="match status" value="1"/>
</dbReference>
<evidence type="ECO:0000313" key="5">
    <source>
        <dbReference type="Proteomes" id="UP001596174"/>
    </source>
</evidence>
<dbReference type="PROSITE" id="PS50801">
    <property type="entry name" value="STAS"/>
    <property type="match status" value="1"/>
</dbReference>
<feature type="domain" description="STAS" evidence="3">
    <location>
        <begin position="21"/>
        <end position="118"/>
    </location>
</feature>
<dbReference type="PANTHER" id="PTHR33495:SF2">
    <property type="entry name" value="ANTI-SIGMA FACTOR ANTAGONIST TM_1081-RELATED"/>
    <property type="match status" value="1"/>
</dbReference>
<dbReference type="Proteomes" id="UP001596174">
    <property type="component" value="Unassembled WGS sequence"/>
</dbReference>
<dbReference type="Gene3D" id="3.30.750.24">
    <property type="entry name" value="STAS domain"/>
    <property type="match status" value="1"/>
</dbReference>
<keyword evidence="5" id="KW-1185">Reference proteome</keyword>
<sequence length="132" mass="13431">MIDEANALSVTVTLHGSTHAVVRVGGELDIATGLLLHHQLAAQVTSGRTHLVIDLSGVPFMDSSGLNTILRTDRETRAAGGGLVLAGAGPQVRRLLELTGVDLTIPLVDDADAALADAGTARSEPGAPAPGR</sequence>
<evidence type="ECO:0000256" key="1">
    <source>
        <dbReference type="ARBA" id="ARBA00009013"/>
    </source>
</evidence>
<dbReference type="RefSeq" id="WP_380586403.1">
    <property type="nucleotide sequence ID" value="NZ_JBHSQJ010000099.1"/>
</dbReference>
<gene>
    <name evidence="4" type="ORF">ACFP3V_22655</name>
</gene>
<comment type="similarity">
    <text evidence="1 2">Belongs to the anti-sigma-factor antagonist family.</text>
</comment>
<dbReference type="NCBIfam" id="TIGR00377">
    <property type="entry name" value="ant_ant_sig"/>
    <property type="match status" value="1"/>
</dbReference>
<name>A0ABW1G5P4_9ACTN</name>
<dbReference type="PANTHER" id="PTHR33495">
    <property type="entry name" value="ANTI-SIGMA FACTOR ANTAGONIST TM_1081-RELATED-RELATED"/>
    <property type="match status" value="1"/>
</dbReference>